<keyword evidence="10 18" id="KW-0106">Calcium</keyword>
<comment type="caution">
    <text evidence="18">Lacks conserved residue(s) required for the propagation of feature annotation.</text>
</comment>
<dbReference type="AlphaFoldDB" id="A0ABD2KKJ8"/>
<keyword evidence="11 18" id="KW-0067">ATP-binding</keyword>
<keyword evidence="9 18" id="KW-0547">Nucleotide-binding</keyword>
<dbReference type="GO" id="GO:0005388">
    <property type="term" value="F:P-type calcium transporter activity"/>
    <property type="evidence" value="ECO:0007669"/>
    <property type="project" value="UniProtKB-EC"/>
</dbReference>
<dbReference type="InterPro" id="IPR001757">
    <property type="entry name" value="P_typ_ATPase"/>
</dbReference>
<evidence type="ECO:0000256" key="16">
    <source>
        <dbReference type="ARBA" id="ARBA00023065"/>
    </source>
</evidence>
<evidence type="ECO:0000256" key="1">
    <source>
        <dbReference type="ARBA" id="ARBA00004651"/>
    </source>
</evidence>
<keyword evidence="5" id="KW-0597">Phosphoprotein</keyword>
<dbReference type="InterPro" id="IPR004014">
    <property type="entry name" value="ATPase_P-typ_cation-transptr_N"/>
</dbReference>
<comment type="similarity">
    <text evidence="2">Belongs to the cation transport ATPase (P-type) (TC 3.A.3) family. Type IIB subfamily.</text>
</comment>
<dbReference type="InterPro" id="IPR008250">
    <property type="entry name" value="ATPase_P-typ_transduc_dom_A_sf"/>
</dbReference>
<evidence type="ECO:0000256" key="18">
    <source>
        <dbReference type="RuleBase" id="RU361146"/>
    </source>
</evidence>
<evidence type="ECO:0000256" key="3">
    <source>
        <dbReference type="ARBA" id="ARBA00022448"/>
    </source>
</evidence>
<feature type="transmembrane region" description="Helical" evidence="18">
    <location>
        <begin position="389"/>
        <end position="415"/>
    </location>
</feature>
<feature type="domain" description="Cation-transporting P-type ATPase N-terminal" evidence="20">
    <location>
        <begin position="44"/>
        <end position="118"/>
    </location>
</feature>
<keyword evidence="8" id="KW-0479">Metal-binding</keyword>
<dbReference type="InterPro" id="IPR022141">
    <property type="entry name" value="ATP_Ca_trans_C"/>
</dbReference>
<dbReference type="GO" id="GO:0046872">
    <property type="term" value="F:metal ion binding"/>
    <property type="evidence" value="ECO:0007669"/>
    <property type="project" value="UniProtKB-KW"/>
</dbReference>
<proteinExistence type="inferred from homology"/>
<dbReference type="FunFam" id="3.40.1110.10:FF:000060">
    <property type="entry name" value="Calcium-transporting ATPase"/>
    <property type="match status" value="1"/>
</dbReference>
<feature type="transmembrane region" description="Helical" evidence="18">
    <location>
        <begin position="97"/>
        <end position="118"/>
    </location>
</feature>
<evidence type="ECO:0000256" key="17">
    <source>
        <dbReference type="ARBA" id="ARBA00023136"/>
    </source>
</evidence>
<feature type="transmembrane region" description="Helical" evidence="18">
    <location>
        <begin position="1039"/>
        <end position="1059"/>
    </location>
</feature>
<evidence type="ECO:0000313" key="22">
    <source>
        <dbReference type="Proteomes" id="UP001620645"/>
    </source>
</evidence>
<evidence type="ECO:0000256" key="2">
    <source>
        <dbReference type="ARBA" id="ARBA00006124"/>
    </source>
</evidence>
<dbReference type="Pfam" id="PF08282">
    <property type="entry name" value="Hydrolase_3"/>
    <property type="match status" value="1"/>
</dbReference>
<evidence type="ECO:0000256" key="19">
    <source>
        <dbReference type="SAM" id="MobiDB-lite"/>
    </source>
</evidence>
<dbReference type="Pfam" id="PF12424">
    <property type="entry name" value="ATP_Ca_trans_C"/>
    <property type="match status" value="1"/>
</dbReference>
<dbReference type="SFLD" id="SFLDS00003">
    <property type="entry name" value="Haloacid_Dehalogenase"/>
    <property type="match status" value="1"/>
</dbReference>
<dbReference type="InterPro" id="IPR006408">
    <property type="entry name" value="P-type_ATPase_IIB"/>
</dbReference>
<dbReference type="FunFam" id="2.70.150.10:FF:000001">
    <property type="entry name" value="Calcium-transporting ATPase"/>
    <property type="match status" value="1"/>
</dbReference>
<dbReference type="InterPro" id="IPR023299">
    <property type="entry name" value="ATPase_P-typ_cyto_dom_N"/>
</dbReference>
<feature type="region of interest" description="Disordered" evidence="19">
    <location>
        <begin position="283"/>
        <end position="308"/>
    </location>
</feature>
<dbReference type="Gene3D" id="1.20.1110.10">
    <property type="entry name" value="Calcium-transporting ATPase, transmembrane domain"/>
    <property type="match status" value="2"/>
</dbReference>
<gene>
    <name evidence="21" type="ORF">niasHS_002484</name>
</gene>
<dbReference type="InterPro" id="IPR023214">
    <property type="entry name" value="HAD_sf"/>
</dbReference>
<evidence type="ECO:0000256" key="9">
    <source>
        <dbReference type="ARBA" id="ARBA00022741"/>
    </source>
</evidence>
<dbReference type="FunFam" id="1.20.1110.10:FF:000001">
    <property type="entry name" value="Calcium-transporting ATPase"/>
    <property type="match status" value="1"/>
</dbReference>
<dbReference type="NCBIfam" id="TIGR01517">
    <property type="entry name" value="ATPase-IIB_Ca"/>
    <property type="match status" value="1"/>
</dbReference>
<feature type="transmembrane region" description="Helical" evidence="18">
    <location>
        <begin position="138"/>
        <end position="157"/>
    </location>
</feature>
<comment type="catalytic activity">
    <reaction evidence="18">
        <text>Ca(2+)(in) + ATP + H2O = Ca(2+)(out) + ADP + phosphate + H(+)</text>
        <dbReference type="Rhea" id="RHEA:18105"/>
        <dbReference type="ChEBI" id="CHEBI:15377"/>
        <dbReference type="ChEBI" id="CHEBI:15378"/>
        <dbReference type="ChEBI" id="CHEBI:29108"/>
        <dbReference type="ChEBI" id="CHEBI:30616"/>
        <dbReference type="ChEBI" id="CHEBI:43474"/>
        <dbReference type="ChEBI" id="CHEBI:456216"/>
        <dbReference type="EC" id="7.2.2.10"/>
    </reaction>
</comment>
<dbReference type="SFLD" id="SFLDG00002">
    <property type="entry name" value="C1.7:_P-type_atpase_like"/>
    <property type="match status" value="1"/>
</dbReference>
<dbReference type="Pfam" id="PF13246">
    <property type="entry name" value="Cation_ATPase"/>
    <property type="match status" value="1"/>
</dbReference>
<dbReference type="InterPro" id="IPR036412">
    <property type="entry name" value="HAD-like_sf"/>
</dbReference>
<evidence type="ECO:0000256" key="5">
    <source>
        <dbReference type="ARBA" id="ARBA00022553"/>
    </source>
</evidence>
<feature type="transmembrane region" description="Helical" evidence="18">
    <location>
        <begin position="427"/>
        <end position="457"/>
    </location>
</feature>
<dbReference type="FunFam" id="1.20.1110.10:FF:000002">
    <property type="entry name" value="Calcium-transporting ATPase"/>
    <property type="match status" value="1"/>
</dbReference>
<keyword evidence="12" id="KW-0460">Magnesium</keyword>
<feature type="transmembrane region" description="Helical" evidence="18">
    <location>
        <begin position="967"/>
        <end position="988"/>
    </location>
</feature>
<feature type="transmembrane region" description="Helical" evidence="18">
    <location>
        <begin position="1071"/>
        <end position="1092"/>
    </location>
</feature>
<sequence>MSPDSGHRNSAGVSGAGAFDVTIEELRTLMEFRGGEALEKISTDYGNTLGLCERLATDPNNGIANTQDELKRRRDAFGANEIPPLPPKSFFTLVWEALQDVTLIILLSAAVVSLALSFYNPGSELGGGKDETEQEAGWIEGAAILISVVVVVLVTALNDYTKERQFRGLQAKIETEHKFAVIRGGKQLQVVVNELVVGDIAQVKYGDLLPTDGVLIQSNDLKIDESSLTGESDQIKKSAEHDPMLLSGTHVMEGSGRMVITAVGVNSQTGIIMTLLGAAKSAMEDERKEKLREEKRTRRRSKASDKQKILAGVSDGDGAVAQHAPDITLGEGAKPLLDEEGEENIKLDGYNGAIPPGSAGRAKDDLEVQPAKKERSVLQAKLTRLAIQIGYAGSFVAACTVLILGIRFCIQHYLIDQKPFVVADFRYFVNFLIIGVTVLVVAVPEGLPLAVTLSLAYSVKKMMKDNNLVRHLDACETMGNATSICSDKTGTLTTNRMSVVQSYLNETHHKETPKWERLDEKTRDLLVHCISINSSYSTQVLPPKKGGEQMQQLGNKTECGLLGFVLGLGQSYQAIREAFPEERIFKVYTFNSVRKSMSTVIELKKFEYDSSTFGYRVFSKGASEIILKKCKWMLGRNGHLSQFGSKDLDRLVREVIEPMASDGLRTICLAYKDYIADGTAQVEENQLAFGGEIDWDDENAVISDLTVVAIVGIQDPVRPEVPEAIAKCQRSGIVVRMVTGDNINTARSIATSCGILKPGEDFLALDGKEFNDRIREDHGEICQEKLDQIWPKLRVLARAQPTDKYILVKGIIDSKLTANREVVAVTGDGTNDGPALKKADVGFAMGIAGTDVAKEASDIILTDDNFTSIVKAVMWGRNVYDSIAKFLQFQLTVNVVAVVVAFVGACAIQDTPLKAVQMLWVNLIMDTLASLALATELPNEDLLKRKPYGRTSPLISRTMMKNIIGHAVYQLTVLFTLIFAGASLFDITSGLYAPLHAPPSQHFTIVFNTFVMMTLFNEINARKIHGERNVFQGVFTNPIYCTIWMFTLVVQFVIVEFGGRWFSTEPLTLDQWLWCVAFGVGSLLWAQVVTSIPTKGLPKSLTIGGGEVEPDTANILSGDEGGEAREKRSGQILWIRGLTRLQTQVIVGHRTSSSLIPVPRSSAPTDQAIRVIRAFQSGVDRQPDSHTLSGPSAARLREISRQLKLQHEREGRTLRSRSASHNEPPYTPRGSQPLVAPSTEAISAV</sequence>
<dbReference type="PANTHER" id="PTHR24093:SF369">
    <property type="entry name" value="CALCIUM-TRANSPORTING ATPASE"/>
    <property type="match status" value="1"/>
</dbReference>
<dbReference type="InterPro" id="IPR059000">
    <property type="entry name" value="ATPase_P-type_domA"/>
</dbReference>
<dbReference type="Proteomes" id="UP001620645">
    <property type="component" value="Unassembled WGS sequence"/>
</dbReference>
<dbReference type="SFLD" id="SFLDF00027">
    <property type="entry name" value="p-type_atpase"/>
    <property type="match status" value="1"/>
</dbReference>
<dbReference type="InterPro" id="IPR023298">
    <property type="entry name" value="ATPase_P-typ_TM_dom_sf"/>
</dbReference>
<keyword evidence="7 18" id="KW-0812">Transmembrane</keyword>
<dbReference type="GO" id="GO:0005516">
    <property type="term" value="F:calmodulin binding"/>
    <property type="evidence" value="ECO:0007669"/>
    <property type="project" value="UniProtKB-KW"/>
</dbReference>
<protein>
    <recommendedName>
        <fullName evidence="18">Calcium-transporting ATPase</fullName>
        <ecNumber evidence="18">7.2.2.10</ecNumber>
    </recommendedName>
</protein>
<dbReference type="PROSITE" id="PS00154">
    <property type="entry name" value="ATPASE_E1_E2"/>
    <property type="match status" value="1"/>
</dbReference>
<dbReference type="PRINTS" id="PR00119">
    <property type="entry name" value="CATATPASE"/>
</dbReference>
<feature type="transmembrane region" description="Helical" evidence="18">
    <location>
        <begin position="886"/>
        <end position="905"/>
    </location>
</feature>
<feature type="region of interest" description="Disordered" evidence="19">
    <location>
        <begin position="1206"/>
        <end position="1245"/>
    </location>
</feature>
<dbReference type="SMART" id="SM00831">
    <property type="entry name" value="Cation_ATPase_N"/>
    <property type="match status" value="1"/>
</dbReference>
<evidence type="ECO:0000256" key="13">
    <source>
        <dbReference type="ARBA" id="ARBA00022860"/>
    </source>
</evidence>
<keyword evidence="17 18" id="KW-0472">Membrane</keyword>
<dbReference type="EC" id="7.2.2.10" evidence="18"/>
<keyword evidence="16 18" id="KW-0406">Ion transport</keyword>
<dbReference type="PANTHER" id="PTHR24093">
    <property type="entry name" value="CATION TRANSPORTING ATPASE"/>
    <property type="match status" value="1"/>
</dbReference>
<evidence type="ECO:0000256" key="11">
    <source>
        <dbReference type="ARBA" id="ARBA00022840"/>
    </source>
</evidence>
<comment type="function">
    <text evidence="18">Catalyzes the hydrolysis of ATP coupled with the transport of calcium.</text>
</comment>
<keyword evidence="14" id="KW-1278">Translocase</keyword>
<dbReference type="SUPFAM" id="SSF81660">
    <property type="entry name" value="Metal cation-transporting ATPase, ATP-binding domain N"/>
    <property type="match status" value="1"/>
</dbReference>
<feature type="transmembrane region" description="Helical" evidence="18">
    <location>
        <begin position="1000"/>
        <end position="1019"/>
    </location>
</feature>
<evidence type="ECO:0000256" key="10">
    <source>
        <dbReference type="ARBA" id="ARBA00022837"/>
    </source>
</evidence>
<dbReference type="EMBL" id="JBICCN010000015">
    <property type="protein sequence ID" value="KAL3103298.1"/>
    <property type="molecule type" value="Genomic_DNA"/>
</dbReference>
<dbReference type="Pfam" id="PF00690">
    <property type="entry name" value="Cation_ATPase_N"/>
    <property type="match status" value="1"/>
</dbReference>
<evidence type="ECO:0000256" key="14">
    <source>
        <dbReference type="ARBA" id="ARBA00022967"/>
    </source>
</evidence>
<evidence type="ECO:0000256" key="7">
    <source>
        <dbReference type="ARBA" id="ARBA00022692"/>
    </source>
</evidence>
<keyword evidence="13" id="KW-0112">Calmodulin-binding</keyword>
<keyword evidence="3 18" id="KW-0813">Transport</keyword>
<dbReference type="InterPro" id="IPR044492">
    <property type="entry name" value="P_typ_ATPase_HD_dom"/>
</dbReference>
<comment type="subcellular location">
    <subcellularLocation>
        <location evidence="1">Cell membrane</location>
        <topology evidence="1">Multi-pass membrane protein</topology>
    </subcellularLocation>
    <subcellularLocation>
        <location evidence="18">Membrane</location>
        <topology evidence="18">Multi-pass membrane protein</topology>
    </subcellularLocation>
</comment>
<dbReference type="SUPFAM" id="SSF56784">
    <property type="entry name" value="HAD-like"/>
    <property type="match status" value="1"/>
</dbReference>
<dbReference type="Pfam" id="PF00689">
    <property type="entry name" value="Cation_ATPase_C"/>
    <property type="match status" value="1"/>
</dbReference>
<evidence type="ECO:0000256" key="15">
    <source>
        <dbReference type="ARBA" id="ARBA00022989"/>
    </source>
</evidence>
<evidence type="ECO:0000256" key="8">
    <source>
        <dbReference type="ARBA" id="ARBA00022723"/>
    </source>
</evidence>
<dbReference type="InterPro" id="IPR006068">
    <property type="entry name" value="ATPase_P-typ_cation-transptr_C"/>
</dbReference>
<comment type="caution">
    <text evidence="21">The sequence shown here is derived from an EMBL/GenBank/DDBJ whole genome shotgun (WGS) entry which is preliminary data.</text>
</comment>
<dbReference type="FunFam" id="3.40.50.1000:FF:000007">
    <property type="entry name" value="Calcium-transporting ATPase"/>
    <property type="match status" value="1"/>
</dbReference>
<dbReference type="Gene3D" id="3.40.50.1000">
    <property type="entry name" value="HAD superfamily/HAD-like"/>
    <property type="match status" value="1"/>
</dbReference>
<keyword evidence="15 18" id="KW-1133">Transmembrane helix</keyword>
<organism evidence="21 22">
    <name type="scientific">Heterodera schachtii</name>
    <name type="common">Sugarbeet cyst nematode worm</name>
    <name type="synonym">Tylenchus schachtii</name>
    <dbReference type="NCBI Taxonomy" id="97005"/>
    <lineage>
        <taxon>Eukaryota</taxon>
        <taxon>Metazoa</taxon>
        <taxon>Ecdysozoa</taxon>
        <taxon>Nematoda</taxon>
        <taxon>Chromadorea</taxon>
        <taxon>Rhabditida</taxon>
        <taxon>Tylenchina</taxon>
        <taxon>Tylenchomorpha</taxon>
        <taxon>Tylenchoidea</taxon>
        <taxon>Heteroderidae</taxon>
        <taxon>Heteroderinae</taxon>
        <taxon>Heterodera</taxon>
    </lineage>
</organism>
<dbReference type="CDD" id="cd02081">
    <property type="entry name" value="P-type_ATPase_Ca_PMCA-like"/>
    <property type="match status" value="1"/>
</dbReference>
<keyword evidence="22" id="KW-1185">Reference proteome</keyword>
<evidence type="ECO:0000256" key="12">
    <source>
        <dbReference type="ARBA" id="ARBA00022842"/>
    </source>
</evidence>
<dbReference type="Gene3D" id="2.70.150.10">
    <property type="entry name" value="Calcium-transporting ATPase, cytoplasmic transduction domain A"/>
    <property type="match status" value="1"/>
</dbReference>
<evidence type="ECO:0000256" key="6">
    <source>
        <dbReference type="ARBA" id="ARBA00022568"/>
    </source>
</evidence>
<dbReference type="FunFam" id="1.20.1110.10:FF:000013">
    <property type="entry name" value="Calcium-transporting ATPase"/>
    <property type="match status" value="1"/>
</dbReference>
<accession>A0ABD2KKJ8</accession>
<evidence type="ECO:0000259" key="20">
    <source>
        <dbReference type="SMART" id="SM00831"/>
    </source>
</evidence>
<evidence type="ECO:0000256" key="4">
    <source>
        <dbReference type="ARBA" id="ARBA00022475"/>
    </source>
</evidence>
<dbReference type="GO" id="GO:0005524">
    <property type="term" value="F:ATP binding"/>
    <property type="evidence" value="ECO:0007669"/>
    <property type="project" value="UniProtKB-KW"/>
</dbReference>
<dbReference type="SUPFAM" id="SSF81653">
    <property type="entry name" value="Calcium ATPase, transduction domain A"/>
    <property type="match status" value="1"/>
</dbReference>
<dbReference type="Pfam" id="PF00122">
    <property type="entry name" value="E1-E2_ATPase"/>
    <property type="match status" value="1"/>
</dbReference>
<dbReference type="Gene3D" id="3.40.1110.10">
    <property type="entry name" value="Calcium-transporting ATPase, cytoplasmic domain N"/>
    <property type="match status" value="1"/>
</dbReference>
<reference evidence="21 22" key="1">
    <citation type="submission" date="2024-10" db="EMBL/GenBank/DDBJ databases">
        <authorList>
            <person name="Kim D."/>
        </authorList>
    </citation>
    <scope>NUCLEOTIDE SEQUENCE [LARGE SCALE GENOMIC DNA]</scope>
    <source>
        <strain evidence="21">Taebaek</strain>
    </source>
</reference>
<keyword evidence="4" id="KW-1003">Cell membrane</keyword>
<dbReference type="GO" id="GO:0005886">
    <property type="term" value="C:plasma membrane"/>
    <property type="evidence" value="ECO:0007669"/>
    <property type="project" value="UniProtKB-SubCell"/>
</dbReference>
<dbReference type="NCBIfam" id="TIGR01494">
    <property type="entry name" value="ATPase_P-type"/>
    <property type="match status" value="3"/>
</dbReference>
<dbReference type="InterPro" id="IPR018303">
    <property type="entry name" value="ATPase_P-typ_P_site"/>
</dbReference>
<evidence type="ECO:0000313" key="21">
    <source>
        <dbReference type="EMBL" id="KAL3103298.1"/>
    </source>
</evidence>
<dbReference type="SUPFAM" id="SSF81665">
    <property type="entry name" value="Calcium ATPase, transmembrane domain M"/>
    <property type="match status" value="1"/>
</dbReference>
<name>A0ABD2KKJ8_HETSC</name>
<keyword evidence="6 18" id="KW-0109">Calcium transport</keyword>